<sequence length="575" mass="60900">MAHWFDGLSKSIGRLEYFRGTPSVAKVVRARPARPSREKARVAQRGPCTMWREKDLLSQTFSAQAATSSGHYLTYDVLSSRDLKTGATSASTTIRRDGERLLQVKTASMPGEASKLWVEFGHEVQGAPHMQVTVRGEKAETTLEDGHSFALDPRAKRLLHGKHLEDSAAVLDALGLAAEIRLPQILLDGRTREEIREISQRASREMLDCFLFPEQQVLDQMLDYVPASFPGCSDCEDECGKKQTTCIAEAASEASACGFFYGVCFGVLGAMCLSDDADCLAVCDNPPGKCCPVRCQRGGTAECCDGGRLCCGGRCCPEGQVCADPGSDLCCAVGSGPACGDFCCPSGTKCASHSQGVCCPAGAGDYCPDEWGTPQCCPPGEVCVDPSSGLCCPRDHGPACGEFCCGPNEVCMHGQCCSPNQLCGEGDNAVCCTGVCRNGQCCEWPAHMCGHVCCPPFNLCCQTWETFATGFGSGIRTQCCGAGDLCTGAGCCPQDRICGQRCCPEGQQCTDPAKGVCVPCSGELAPCRTYVRGAFETICCPVTQTCCLGKCCPPGTTCCTIGEETGCFAPYQCVH</sequence>
<accession>A0AAU7ZPG1</accession>
<reference evidence="1" key="1">
    <citation type="submission" date="2023-08" db="EMBL/GenBank/DDBJ databases">
        <authorList>
            <person name="Messyasz A."/>
            <person name="Mannisto M.K."/>
            <person name="Kerkhof L.J."/>
            <person name="Haggblom M."/>
        </authorList>
    </citation>
    <scope>NUCLEOTIDE SEQUENCE</scope>
    <source>
        <strain evidence="1">X5P6</strain>
    </source>
</reference>
<proteinExistence type="predicted"/>
<dbReference type="RefSeq" id="WP_353063679.1">
    <property type="nucleotide sequence ID" value="NZ_CP132942.1"/>
</dbReference>
<reference evidence="1" key="2">
    <citation type="journal article" date="2024" name="Environ. Microbiol.">
        <title>Genome analysis and description of Tunturibacter gen. nov. expands the diversity of Terriglobia in tundra soils.</title>
        <authorList>
            <person name="Messyasz A."/>
            <person name="Mannisto M.K."/>
            <person name="Kerkhof L.J."/>
            <person name="Haggblom M.M."/>
        </authorList>
    </citation>
    <scope>NUCLEOTIDE SEQUENCE</scope>
    <source>
        <strain evidence="1">X5P6</strain>
    </source>
</reference>
<gene>
    <name evidence="1" type="ORF">RBB77_20840</name>
</gene>
<dbReference type="EMBL" id="CP132942">
    <property type="protein sequence ID" value="XCB32842.1"/>
    <property type="molecule type" value="Genomic_DNA"/>
</dbReference>
<dbReference type="KEGG" id="tpsc:RBB77_20840"/>
<evidence type="ECO:0000313" key="1">
    <source>
        <dbReference type="EMBL" id="XCB32842.1"/>
    </source>
</evidence>
<protein>
    <submittedName>
        <fullName evidence="1">Uncharacterized protein</fullName>
    </submittedName>
</protein>
<name>A0AAU7ZPG1_9BACT</name>
<organism evidence="1">
    <name type="scientific">Tunturiibacter psychrotolerans</name>
    <dbReference type="NCBI Taxonomy" id="3069686"/>
    <lineage>
        <taxon>Bacteria</taxon>
        <taxon>Pseudomonadati</taxon>
        <taxon>Acidobacteriota</taxon>
        <taxon>Terriglobia</taxon>
        <taxon>Terriglobales</taxon>
        <taxon>Acidobacteriaceae</taxon>
        <taxon>Tunturiibacter</taxon>
    </lineage>
</organism>
<dbReference type="AlphaFoldDB" id="A0AAU7ZPG1"/>